<feature type="transmembrane region" description="Helical" evidence="2">
    <location>
        <begin position="12"/>
        <end position="32"/>
    </location>
</feature>
<feature type="non-terminal residue" evidence="4">
    <location>
        <position position="1"/>
    </location>
</feature>
<dbReference type="Gramene" id="TVT99678">
    <property type="protein sequence ID" value="TVT99678"/>
    <property type="gene ID" value="EJB05_54939"/>
</dbReference>
<accession>A0A5J9T6K3</accession>
<evidence type="ECO:0000313" key="4">
    <source>
        <dbReference type="EMBL" id="TVU06151.1"/>
    </source>
</evidence>
<evidence type="ECO:0008006" key="6">
    <source>
        <dbReference type="Google" id="ProtNLM"/>
    </source>
</evidence>
<evidence type="ECO:0000313" key="5">
    <source>
        <dbReference type="Proteomes" id="UP000324897"/>
    </source>
</evidence>
<sequence length="230" mass="25340">MELCWWPLSTAWLSPGAALFIFFNVLVGAIAVMSRDQQRSGVGPPSRRRLRRSASSMVLDRLRLFSMFPIHPTAECYYHTHQEAGEGQVGGSATEQPRPEPQSAPAEALADTDATTASMLSETRTDAAEAEEEKSASFDEASVQVESQSAPAAAADEVAAAVERPGKKKKQRRRRATEEAVEGKAELNARAELFIRQFREDLKLQRLNSIINYTRALRRRAGAAPAQEQN</sequence>
<dbReference type="OrthoDB" id="823920at2759"/>
<gene>
    <name evidence="4" type="ORF">EJB05_49347</name>
    <name evidence="3" type="ORF">EJB05_54939</name>
</gene>
<dbReference type="InterPro" id="IPR008480">
    <property type="entry name" value="DUF761_pln"/>
</dbReference>
<keyword evidence="2" id="KW-0472">Membrane</keyword>
<reference evidence="4 5" key="1">
    <citation type="journal article" date="2019" name="Sci. Rep.">
        <title>A high-quality genome of Eragrostis curvula grass provides insights into Poaceae evolution and supports new strategies to enhance forage quality.</title>
        <authorList>
            <person name="Carballo J."/>
            <person name="Santos B.A.C.M."/>
            <person name="Zappacosta D."/>
            <person name="Garbus I."/>
            <person name="Selva J.P."/>
            <person name="Gallo C.A."/>
            <person name="Diaz A."/>
            <person name="Albertini E."/>
            <person name="Caccamo M."/>
            <person name="Echenique V."/>
        </authorList>
    </citation>
    <scope>NUCLEOTIDE SEQUENCE [LARGE SCALE GENOMIC DNA]</scope>
    <source>
        <strain evidence="5">cv. Victoria</strain>
        <tissue evidence="4">Leaf</tissue>
    </source>
</reference>
<dbReference type="Gramene" id="TVU06151">
    <property type="protein sequence ID" value="TVU06151"/>
    <property type="gene ID" value="EJB05_49347"/>
</dbReference>
<keyword evidence="2" id="KW-1133">Transmembrane helix</keyword>
<feature type="region of interest" description="Disordered" evidence="1">
    <location>
        <begin position="85"/>
        <end position="182"/>
    </location>
</feature>
<feature type="compositionally biased region" description="Basic residues" evidence="1">
    <location>
        <begin position="166"/>
        <end position="175"/>
    </location>
</feature>
<dbReference type="EMBL" id="RWGY01000688">
    <property type="protein sequence ID" value="TVT99678.1"/>
    <property type="molecule type" value="Genomic_DNA"/>
</dbReference>
<keyword evidence="2" id="KW-0812">Transmembrane</keyword>
<dbReference type="PANTHER" id="PTHR33098:SF2">
    <property type="entry name" value="OS08G0402500 PROTEIN"/>
    <property type="match status" value="1"/>
</dbReference>
<proteinExistence type="predicted"/>
<feature type="compositionally biased region" description="Low complexity" evidence="1">
    <location>
        <begin position="104"/>
        <end position="117"/>
    </location>
</feature>
<dbReference type="PANTHER" id="PTHR33098">
    <property type="entry name" value="COTTON FIBER (DUF761)"/>
    <property type="match status" value="1"/>
</dbReference>
<organism evidence="4 5">
    <name type="scientific">Eragrostis curvula</name>
    <name type="common">weeping love grass</name>
    <dbReference type="NCBI Taxonomy" id="38414"/>
    <lineage>
        <taxon>Eukaryota</taxon>
        <taxon>Viridiplantae</taxon>
        <taxon>Streptophyta</taxon>
        <taxon>Embryophyta</taxon>
        <taxon>Tracheophyta</taxon>
        <taxon>Spermatophyta</taxon>
        <taxon>Magnoliopsida</taxon>
        <taxon>Liliopsida</taxon>
        <taxon>Poales</taxon>
        <taxon>Poaceae</taxon>
        <taxon>PACMAD clade</taxon>
        <taxon>Chloridoideae</taxon>
        <taxon>Eragrostideae</taxon>
        <taxon>Eragrostidinae</taxon>
        <taxon>Eragrostis</taxon>
    </lineage>
</organism>
<dbReference type="Pfam" id="PF05553">
    <property type="entry name" value="DUF761"/>
    <property type="match status" value="1"/>
</dbReference>
<dbReference type="Proteomes" id="UP000324897">
    <property type="component" value="Unassembled WGS sequence"/>
</dbReference>
<evidence type="ECO:0000256" key="1">
    <source>
        <dbReference type="SAM" id="MobiDB-lite"/>
    </source>
</evidence>
<evidence type="ECO:0000256" key="2">
    <source>
        <dbReference type="SAM" id="Phobius"/>
    </source>
</evidence>
<dbReference type="AlphaFoldDB" id="A0A5J9T6K3"/>
<keyword evidence="5" id="KW-1185">Reference proteome</keyword>
<comment type="caution">
    <text evidence="4">The sequence shown here is derived from an EMBL/GenBank/DDBJ whole genome shotgun (WGS) entry which is preliminary data.</text>
</comment>
<evidence type="ECO:0000313" key="3">
    <source>
        <dbReference type="EMBL" id="TVT99678.1"/>
    </source>
</evidence>
<name>A0A5J9T6K3_9POAL</name>
<dbReference type="EMBL" id="RWGY01000051">
    <property type="protein sequence ID" value="TVU06151.1"/>
    <property type="molecule type" value="Genomic_DNA"/>
</dbReference>
<feature type="compositionally biased region" description="Basic and acidic residues" evidence="1">
    <location>
        <begin position="123"/>
        <end position="137"/>
    </location>
</feature>
<feature type="compositionally biased region" description="Low complexity" evidence="1">
    <location>
        <begin position="138"/>
        <end position="163"/>
    </location>
</feature>
<protein>
    <recommendedName>
        <fullName evidence="6">DUF4408 domain-containing protein</fullName>
    </recommendedName>
</protein>